<dbReference type="PROSITE" id="PS50893">
    <property type="entry name" value="ABC_TRANSPORTER_2"/>
    <property type="match status" value="1"/>
</dbReference>
<keyword evidence="8" id="KW-1185">Reference proteome</keyword>
<dbReference type="InterPro" id="IPR003593">
    <property type="entry name" value="AAA+_ATPase"/>
</dbReference>
<dbReference type="GO" id="GO:0016887">
    <property type="term" value="F:ATP hydrolysis activity"/>
    <property type="evidence" value="ECO:0007669"/>
    <property type="project" value="InterPro"/>
</dbReference>
<dbReference type="GO" id="GO:0005524">
    <property type="term" value="F:ATP binding"/>
    <property type="evidence" value="ECO:0007669"/>
    <property type="project" value="UniProtKB-KW"/>
</dbReference>
<keyword evidence="5" id="KW-0029">Amino-acid transport</keyword>
<name>A0A1X0BAK6_9MYCO</name>
<evidence type="ECO:0000256" key="5">
    <source>
        <dbReference type="ARBA" id="ARBA00022970"/>
    </source>
</evidence>
<comment type="similarity">
    <text evidence="1">Belongs to the ABC transporter superfamily.</text>
</comment>
<dbReference type="GO" id="GO:0015658">
    <property type="term" value="F:branched-chain amino acid transmembrane transporter activity"/>
    <property type="evidence" value="ECO:0007669"/>
    <property type="project" value="TreeGrafter"/>
</dbReference>
<evidence type="ECO:0000313" key="8">
    <source>
        <dbReference type="Proteomes" id="UP000192448"/>
    </source>
</evidence>
<dbReference type="CDD" id="cd03224">
    <property type="entry name" value="ABC_TM1139_LivF_branched"/>
    <property type="match status" value="1"/>
</dbReference>
<keyword evidence="2" id="KW-0813">Transport</keyword>
<keyword evidence="3" id="KW-0547">Nucleotide-binding</keyword>
<dbReference type="Pfam" id="PF00005">
    <property type="entry name" value="ABC_tran"/>
    <property type="match status" value="1"/>
</dbReference>
<dbReference type="STRING" id="1927124.BST13_02960"/>
<dbReference type="OrthoDB" id="9776369at2"/>
<proteinExistence type="inferred from homology"/>
<evidence type="ECO:0000313" key="7">
    <source>
        <dbReference type="EMBL" id="ORA39239.1"/>
    </source>
</evidence>
<evidence type="ECO:0000256" key="2">
    <source>
        <dbReference type="ARBA" id="ARBA00022448"/>
    </source>
</evidence>
<dbReference type="SMART" id="SM00382">
    <property type="entry name" value="AAA"/>
    <property type="match status" value="1"/>
</dbReference>
<evidence type="ECO:0000256" key="3">
    <source>
        <dbReference type="ARBA" id="ARBA00022741"/>
    </source>
</evidence>
<sequence length="232" mass="24834">MLEVANLNVRYDRVHAVRDASLEVRPGHICALVGPNGAGKSSLLRALVGLHRPSSGTIRFAGKTITGLAPERIVREGISIVPEGRQAFARLTVVENLKMGLVGRRGSRGASDLDRIVERFPVLGTYFHHVAGALSGGEQQQLVIARALLTKPKLLILDEPSLGLAPIVVSEVFATLAELREQGTTILLVEQNAAKALGFADDAYLMSNGRVTPRDTSVGEKELLETYLGTAP</sequence>
<evidence type="ECO:0000259" key="6">
    <source>
        <dbReference type="PROSITE" id="PS50893"/>
    </source>
</evidence>
<reference evidence="7 8" key="1">
    <citation type="submission" date="2017-02" db="EMBL/GenBank/DDBJ databases">
        <title>The new phylogeny of genus Mycobacterium.</title>
        <authorList>
            <person name="Tortoli E."/>
            <person name="Trovato A."/>
            <person name="Cirillo D.M."/>
        </authorList>
    </citation>
    <scope>NUCLEOTIDE SEQUENCE [LARGE SCALE GENOMIC DNA]</scope>
    <source>
        <strain evidence="7 8">RW6</strain>
    </source>
</reference>
<dbReference type="EMBL" id="MVHF01000002">
    <property type="protein sequence ID" value="ORA39239.1"/>
    <property type="molecule type" value="Genomic_DNA"/>
</dbReference>
<organism evidence="7 8">
    <name type="scientific">Mycobacterium aquaticum</name>
    <dbReference type="NCBI Taxonomy" id="1927124"/>
    <lineage>
        <taxon>Bacteria</taxon>
        <taxon>Bacillati</taxon>
        <taxon>Actinomycetota</taxon>
        <taxon>Actinomycetes</taxon>
        <taxon>Mycobacteriales</taxon>
        <taxon>Mycobacteriaceae</taxon>
        <taxon>Mycobacterium</taxon>
    </lineage>
</organism>
<dbReference type="AlphaFoldDB" id="A0A1X0BAK6"/>
<dbReference type="SUPFAM" id="SSF52540">
    <property type="entry name" value="P-loop containing nucleoside triphosphate hydrolases"/>
    <property type="match status" value="1"/>
</dbReference>
<dbReference type="InterPro" id="IPR027417">
    <property type="entry name" value="P-loop_NTPase"/>
</dbReference>
<evidence type="ECO:0000256" key="1">
    <source>
        <dbReference type="ARBA" id="ARBA00005417"/>
    </source>
</evidence>
<dbReference type="InterPro" id="IPR003439">
    <property type="entry name" value="ABC_transporter-like_ATP-bd"/>
</dbReference>
<dbReference type="PANTHER" id="PTHR43820">
    <property type="entry name" value="HIGH-AFFINITY BRANCHED-CHAIN AMINO ACID TRANSPORT ATP-BINDING PROTEIN LIVF"/>
    <property type="match status" value="1"/>
</dbReference>
<dbReference type="GO" id="GO:0015807">
    <property type="term" value="P:L-amino acid transport"/>
    <property type="evidence" value="ECO:0007669"/>
    <property type="project" value="TreeGrafter"/>
</dbReference>
<feature type="domain" description="ABC transporter" evidence="6">
    <location>
        <begin position="2"/>
        <end position="231"/>
    </location>
</feature>
<dbReference type="RefSeq" id="WP_083160445.1">
    <property type="nucleotide sequence ID" value="NZ_MVHF01000002.1"/>
</dbReference>
<evidence type="ECO:0000256" key="4">
    <source>
        <dbReference type="ARBA" id="ARBA00022840"/>
    </source>
</evidence>
<comment type="caution">
    <text evidence="7">The sequence shown here is derived from an EMBL/GenBank/DDBJ whole genome shotgun (WGS) entry which is preliminary data.</text>
</comment>
<dbReference type="Gene3D" id="3.40.50.300">
    <property type="entry name" value="P-loop containing nucleotide triphosphate hydrolases"/>
    <property type="match status" value="1"/>
</dbReference>
<gene>
    <name evidence="7" type="ORF">BST13_02960</name>
</gene>
<keyword evidence="4" id="KW-0067">ATP-binding</keyword>
<protein>
    <recommendedName>
        <fullName evidence="6">ABC transporter domain-containing protein</fullName>
    </recommendedName>
</protein>
<accession>A0A1X0BAK6</accession>
<dbReference type="Proteomes" id="UP000192448">
    <property type="component" value="Unassembled WGS sequence"/>
</dbReference>
<dbReference type="PANTHER" id="PTHR43820:SF4">
    <property type="entry name" value="HIGH-AFFINITY BRANCHED-CHAIN AMINO ACID TRANSPORT ATP-BINDING PROTEIN LIVF"/>
    <property type="match status" value="1"/>
</dbReference>
<dbReference type="InterPro" id="IPR052156">
    <property type="entry name" value="BCAA_Transport_ATP-bd_LivF"/>
</dbReference>